<sequence>MILLRSAVQKVLAPKRARRRFYGDGVLGALLLLVVIVPALLAPWLPLANPLTNSLAAAFSPPGTHTASGIHWLGTDQLGRDLLSRILAGTRLSLMVVLLAALIAAVIGSALGMIAGYVGGWLDAVIMRLMDIQLAVPFILLILLVMALFGATLTNIIVIMGVTSWAIYARVARAKTLEIRELEYIESVRAMGFSTPRILLRHVLPNLMTPLIVLLTLDIPRLIVLEASIGFLGMGIQPPTATLGNLIGEGRSYMLLAQWLVLYPGLVIAALVIGCNLLGDSLLRKTHTRLD</sequence>
<name>A0AB39VKZ9_9GAMM</name>
<keyword evidence="3" id="KW-1003">Cell membrane</keyword>
<feature type="transmembrane region" description="Helical" evidence="8">
    <location>
        <begin position="21"/>
        <end position="45"/>
    </location>
</feature>
<dbReference type="EMBL" id="CP165628">
    <property type="protein sequence ID" value="XDU70359.1"/>
    <property type="molecule type" value="Genomic_DNA"/>
</dbReference>
<dbReference type="Pfam" id="PF00528">
    <property type="entry name" value="BPD_transp_1"/>
    <property type="match status" value="1"/>
</dbReference>
<dbReference type="GO" id="GO:0005886">
    <property type="term" value="C:plasma membrane"/>
    <property type="evidence" value="ECO:0007669"/>
    <property type="project" value="UniProtKB-SubCell"/>
</dbReference>
<comment type="subcellular location">
    <subcellularLocation>
        <location evidence="1">Cell inner membrane</location>
        <topology evidence="1">Multi-pass membrane protein</topology>
    </subcellularLocation>
    <subcellularLocation>
        <location evidence="8">Cell membrane</location>
        <topology evidence="8">Multi-pass membrane protein</topology>
    </subcellularLocation>
</comment>
<evidence type="ECO:0000256" key="1">
    <source>
        <dbReference type="ARBA" id="ARBA00004429"/>
    </source>
</evidence>
<feature type="transmembrane region" description="Helical" evidence="8">
    <location>
        <begin position="138"/>
        <end position="168"/>
    </location>
</feature>
<keyword evidence="7 8" id="KW-0472">Membrane</keyword>
<comment type="similarity">
    <text evidence="8">Belongs to the binding-protein-dependent transport system permease family.</text>
</comment>
<proteinExistence type="inferred from homology"/>
<evidence type="ECO:0000256" key="4">
    <source>
        <dbReference type="ARBA" id="ARBA00022519"/>
    </source>
</evidence>
<dbReference type="InterPro" id="IPR050366">
    <property type="entry name" value="BP-dependent_transpt_permease"/>
</dbReference>
<evidence type="ECO:0000256" key="5">
    <source>
        <dbReference type="ARBA" id="ARBA00022692"/>
    </source>
</evidence>
<feature type="transmembrane region" description="Helical" evidence="8">
    <location>
        <begin position="94"/>
        <end position="118"/>
    </location>
</feature>
<dbReference type="CDD" id="cd06261">
    <property type="entry name" value="TM_PBP2"/>
    <property type="match status" value="1"/>
</dbReference>
<keyword evidence="6 8" id="KW-1133">Transmembrane helix</keyword>
<evidence type="ECO:0000256" key="8">
    <source>
        <dbReference type="RuleBase" id="RU363032"/>
    </source>
</evidence>
<dbReference type="SUPFAM" id="SSF161098">
    <property type="entry name" value="MetI-like"/>
    <property type="match status" value="1"/>
</dbReference>
<gene>
    <name evidence="10" type="ORF">AB3G37_12220</name>
</gene>
<dbReference type="InterPro" id="IPR035906">
    <property type="entry name" value="MetI-like_sf"/>
</dbReference>
<protein>
    <submittedName>
        <fullName evidence="10">ABC transporter permease</fullName>
    </submittedName>
</protein>
<evidence type="ECO:0000256" key="7">
    <source>
        <dbReference type="ARBA" id="ARBA00023136"/>
    </source>
</evidence>
<dbReference type="PANTHER" id="PTHR43386">
    <property type="entry name" value="OLIGOPEPTIDE TRANSPORT SYSTEM PERMEASE PROTEIN APPC"/>
    <property type="match status" value="1"/>
</dbReference>
<evidence type="ECO:0000256" key="2">
    <source>
        <dbReference type="ARBA" id="ARBA00022448"/>
    </source>
</evidence>
<keyword evidence="2 8" id="KW-0813">Transport</keyword>
<feature type="transmembrane region" description="Helical" evidence="8">
    <location>
        <begin position="256"/>
        <end position="279"/>
    </location>
</feature>
<evidence type="ECO:0000256" key="3">
    <source>
        <dbReference type="ARBA" id="ARBA00022475"/>
    </source>
</evidence>
<keyword evidence="4" id="KW-0997">Cell inner membrane</keyword>
<dbReference type="AlphaFoldDB" id="A0AB39VKZ9"/>
<organism evidence="10">
    <name type="scientific">Rouxiella sp. WC2420</name>
    <dbReference type="NCBI Taxonomy" id="3234145"/>
    <lineage>
        <taxon>Bacteria</taxon>
        <taxon>Pseudomonadati</taxon>
        <taxon>Pseudomonadota</taxon>
        <taxon>Gammaproteobacteria</taxon>
        <taxon>Enterobacterales</taxon>
        <taxon>Yersiniaceae</taxon>
        <taxon>Rouxiella</taxon>
    </lineage>
</organism>
<evidence type="ECO:0000313" key="10">
    <source>
        <dbReference type="EMBL" id="XDU70359.1"/>
    </source>
</evidence>
<feature type="domain" description="ABC transmembrane type-1" evidence="9">
    <location>
        <begin position="90"/>
        <end position="279"/>
    </location>
</feature>
<dbReference type="GO" id="GO:0055085">
    <property type="term" value="P:transmembrane transport"/>
    <property type="evidence" value="ECO:0007669"/>
    <property type="project" value="InterPro"/>
</dbReference>
<reference evidence="10" key="1">
    <citation type="submission" date="2024-07" db="EMBL/GenBank/DDBJ databases">
        <authorList>
            <person name="Biller S.J."/>
        </authorList>
    </citation>
    <scope>NUCLEOTIDE SEQUENCE</scope>
    <source>
        <strain evidence="10">WC2420</strain>
    </source>
</reference>
<evidence type="ECO:0000256" key="6">
    <source>
        <dbReference type="ARBA" id="ARBA00022989"/>
    </source>
</evidence>
<dbReference type="RefSeq" id="WP_009636124.1">
    <property type="nucleotide sequence ID" value="NZ_CP165628.1"/>
</dbReference>
<keyword evidence="5 8" id="KW-0812">Transmembrane</keyword>
<dbReference type="PROSITE" id="PS50928">
    <property type="entry name" value="ABC_TM1"/>
    <property type="match status" value="1"/>
</dbReference>
<accession>A0AB39VKZ9</accession>
<dbReference type="Gene3D" id="1.10.3720.10">
    <property type="entry name" value="MetI-like"/>
    <property type="match status" value="1"/>
</dbReference>
<feature type="transmembrane region" description="Helical" evidence="8">
    <location>
        <begin position="211"/>
        <end position="236"/>
    </location>
</feature>
<dbReference type="PANTHER" id="PTHR43386:SF25">
    <property type="entry name" value="PEPTIDE ABC TRANSPORTER PERMEASE PROTEIN"/>
    <property type="match status" value="1"/>
</dbReference>
<evidence type="ECO:0000259" key="9">
    <source>
        <dbReference type="PROSITE" id="PS50928"/>
    </source>
</evidence>
<dbReference type="InterPro" id="IPR000515">
    <property type="entry name" value="MetI-like"/>
</dbReference>